<dbReference type="RefSeq" id="XP_033377344.1">
    <property type="nucleotide sequence ID" value="XM_033525522.1"/>
</dbReference>
<evidence type="ECO:0000256" key="8">
    <source>
        <dbReference type="ARBA" id="ARBA00023326"/>
    </source>
</evidence>
<keyword evidence="4 9" id="KW-0732">Signal</keyword>
<organism evidence="10 11">
    <name type="scientific">Aaosphaeria arxii CBS 175.79</name>
    <dbReference type="NCBI Taxonomy" id="1450172"/>
    <lineage>
        <taxon>Eukaryota</taxon>
        <taxon>Fungi</taxon>
        <taxon>Dikarya</taxon>
        <taxon>Ascomycota</taxon>
        <taxon>Pezizomycotina</taxon>
        <taxon>Dothideomycetes</taxon>
        <taxon>Pleosporomycetidae</taxon>
        <taxon>Pleosporales</taxon>
        <taxon>Pleosporales incertae sedis</taxon>
        <taxon>Aaosphaeria</taxon>
    </lineage>
</organism>
<dbReference type="InterPro" id="IPR010126">
    <property type="entry name" value="Esterase_phb"/>
</dbReference>
<keyword evidence="2 9" id="KW-0719">Serine esterase</keyword>
<evidence type="ECO:0000256" key="5">
    <source>
        <dbReference type="ARBA" id="ARBA00022801"/>
    </source>
</evidence>
<dbReference type="Proteomes" id="UP000799778">
    <property type="component" value="Unassembled WGS sequence"/>
</dbReference>
<dbReference type="GO" id="GO:0052689">
    <property type="term" value="F:carboxylic ester hydrolase activity"/>
    <property type="evidence" value="ECO:0007669"/>
    <property type="project" value="UniProtKB-KW"/>
</dbReference>
<comment type="subcellular location">
    <subcellularLocation>
        <location evidence="1 9">Secreted</location>
    </subcellularLocation>
</comment>
<evidence type="ECO:0000256" key="7">
    <source>
        <dbReference type="ARBA" id="ARBA00023277"/>
    </source>
</evidence>
<dbReference type="Pfam" id="PF10503">
    <property type="entry name" value="Esterase_PHB"/>
    <property type="match status" value="1"/>
</dbReference>
<dbReference type="InterPro" id="IPR050955">
    <property type="entry name" value="Plant_Biomass_Hydrol_Est"/>
</dbReference>
<name>A0A6A5X7K5_9PLEO</name>
<evidence type="ECO:0000256" key="9">
    <source>
        <dbReference type="RuleBase" id="RU367147"/>
    </source>
</evidence>
<keyword evidence="8 9" id="KW-0624">Polysaccharide degradation</keyword>
<dbReference type="GeneID" id="54282919"/>
<dbReference type="AlphaFoldDB" id="A0A6A5X7K5"/>
<keyword evidence="7 9" id="KW-0119">Carbohydrate metabolism</keyword>
<dbReference type="SUPFAM" id="SSF53474">
    <property type="entry name" value="alpha/beta-Hydrolases"/>
    <property type="match status" value="2"/>
</dbReference>
<evidence type="ECO:0000256" key="6">
    <source>
        <dbReference type="ARBA" id="ARBA00023180"/>
    </source>
</evidence>
<protein>
    <recommendedName>
        <fullName evidence="9">Carboxylic ester hydrolase</fullName>
        <ecNumber evidence="9">3.1.1.-</ecNumber>
    </recommendedName>
</protein>
<reference evidence="10" key="1">
    <citation type="journal article" date="2020" name="Stud. Mycol.">
        <title>101 Dothideomycetes genomes: a test case for predicting lifestyles and emergence of pathogens.</title>
        <authorList>
            <person name="Haridas S."/>
            <person name="Albert R."/>
            <person name="Binder M."/>
            <person name="Bloem J."/>
            <person name="Labutti K."/>
            <person name="Salamov A."/>
            <person name="Andreopoulos B."/>
            <person name="Baker S."/>
            <person name="Barry K."/>
            <person name="Bills G."/>
            <person name="Bluhm B."/>
            <person name="Cannon C."/>
            <person name="Castanera R."/>
            <person name="Culley D."/>
            <person name="Daum C."/>
            <person name="Ezra D."/>
            <person name="Gonzalez J."/>
            <person name="Henrissat B."/>
            <person name="Kuo A."/>
            <person name="Liang C."/>
            <person name="Lipzen A."/>
            <person name="Lutzoni F."/>
            <person name="Magnuson J."/>
            <person name="Mondo S."/>
            <person name="Nolan M."/>
            <person name="Ohm R."/>
            <person name="Pangilinan J."/>
            <person name="Park H.-J."/>
            <person name="Ramirez L."/>
            <person name="Alfaro M."/>
            <person name="Sun H."/>
            <person name="Tritt A."/>
            <person name="Yoshinaga Y."/>
            <person name="Zwiers L.-H."/>
            <person name="Turgeon B."/>
            <person name="Goodwin S."/>
            <person name="Spatafora J."/>
            <person name="Crous P."/>
            <person name="Grigoriev I."/>
        </authorList>
    </citation>
    <scope>NUCLEOTIDE SEQUENCE</scope>
    <source>
        <strain evidence="10">CBS 175.79</strain>
    </source>
</reference>
<dbReference type="PANTHER" id="PTHR43037:SF3">
    <property type="entry name" value="FERULOYL ESTERASE B"/>
    <property type="match status" value="1"/>
</dbReference>
<dbReference type="Gene3D" id="3.40.50.1820">
    <property type="entry name" value="alpha/beta hydrolase"/>
    <property type="match status" value="1"/>
</dbReference>
<dbReference type="OrthoDB" id="2425929at2759"/>
<evidence type="ECO:0000256" key="2">
    <source>
        <dbReference type="ARBA" id="ARBA00022487"/>
    </source>
</evidence>
<dbReference type="GO" id="GO:0005576">
    <property type="term" value="C:extracellular region"/>
    <property type="evidence" value="ECO:0007669"/>
    <property type="project" value="UniProtKB-SubCell"/>
</dbReference>
<accession>A0A6A5X7K5</accession>
<sequence length="293" mass="30899">MPSISTVTITLLAALSSVGNAALSRVTDFGSNPTKLEMNIWVPSKLATKPAIILALHTCGGTGEAYSSMTKYGTSADQKGFIVIFPTTKKDSNCWEVNTTKGLSREAGGDNQGLANMIKYTIQKYDADASKVFVTGASSGCMMTNVMMATYPDLFAAASCYSGVAAGCLAGSPGASPGSADPTCANGKVIKSAEEWTRTAKAMYPGYNGTYPRLATWHGVADNLVFYPNFGEQLKQWSGLLGVSFTRNETNKPQSGYTKMIYGDGTKLVGYSAAGVGHIVPVHPTDDLAWFGL</sequence>
<dbReference type="EMBL" id="ML978080">
    <property type="protein sequence ID" value="KAF2009005.1"/>
    <property type="molecule type" value="Genomic_DNA"/>
</dbReference>
<gene>
    <name evidence="10" type="ORF">BU24DRAFT_402337</name>
</gene>
<dbReference type="PANTHER" id="PTHR43037">
    <property type="entry name" value="UNNAMED PRODUCT-RELATED"/>
    <property type="match status" value="1"/>
</dbReference>
<evidence type="ECO:0000313" key="10">
    <source>
        <dbReference type="EMBL" id="KAF2009005.1"/>
    </source>
</evidence>
<evidence type="ECO:0000313" key="11">
    <source>
        <dbReference type="Proteomes" id="UP000799778"/>
    </source>
</evidence>
<dbReference type="InterPro" id="IPR029058">
    <property type="entry name" value="AB_hydrolase_fold"/>
</dbReference>
<evidence type="ECO:0000256" key="4">
    <source>
        <dbReference type="ARBA" id="ARBA00022729"/>
    </source>
</evidence>
<keyword evidence="5 9" id="KW-0378">Hydrolase</keyword>
<keyword evidence="6" id="KW-0325">Glycoprotein</keyword>
<evidence type="ECO:0000256" key="3">
    <source>
        <dbReference type="ARBA" id="ARBA00022525"/>
    </source>
</evidence>
<evidence type="ECO:0000256" key="1">
    <source>
        <dbReference type="ARBA" id="ARBA00004613"/>
    </source>
</evidence>
<comment type="function">
    <text evidence="9">Esterase involved in the hydrolysis of xylan, a major structural heterogeneous polysaccharide found in plant biomass representing the second most abundant polysaccharide in the biosphere, after cellulose.</text>
</comment>
<feature type="chain" id="PRO_5029037707" description="Carboxylic ester hydrolase" evidence="9">
    <location>
        <begin position="22"/>
        <end position="293"/>
    </location>
</feature>
<feature type="signal peptide" evidence="9">
    <location>
        <begin position="1"/>
        <end position="21"/>
    </location>
</feature>
<dbReference type="EC" id="3.1.1.-" evidence="9"/>
<comment type="similarity">
    <text evidence="9">Belongs to the carbohydrate esterase 1 (CE1) family.</text>
</comment>
<proteinExistence type="inferred from homology"/>
<keyword evidence="11" id="KW-1185">Reference proteome</keyword>
<keyword evidence="3 9" id="KW-0964">Secreted</keyword>
<dbReference type="NCBIfam" id="TIGR01840">
    <property type="entry name" value="esterase_phb"/>
    <property type="match status" value="1"/>
</dbReference>
<dbReference type="GO" id="GO:0045493">
    <property type="term" value="P:xylan catabolic process"/>
    <property type="evidence" value="ECO:0007669"/>
    <property type="project" value="UniProtKB-UniRule"/>
</dbReference>